<sequence length="122" mass="14013">MIGVLLALHGSRIDEWSDIAEKYKDLLTSYFDFVEYGFLEFNKPTLREATESLASKGVDKIVVVPLLFAAGMHFYRDIPKLIGIENNKIIFSNKQIEIRITKPIGVDKRIADILRERIEETL</sequence>
<feature type="binding site" evidence="5">
    <location>
        <begin position="68"/>
        <end position="73"/>
    </location>
    <ligand>
        <name>substrate</name>
    </ligand>
</feature>
<dbReference type="STRING" id="1160895.CM19_09780"/>
<evidence type="ECO:0000256" key="5">
    <source>
        <dbReference type="HAMAP-Rule" id="MF_00785"/>
    </source>
</evidence>
<evidence type="ECO:0000256" key="4">
    <source>
        <dbReference type="ARBA" id="ARBA00023285"/>
    </source>
</evidence>
<dbReference type="AlphaFoldDB" id="A0A031LMK1"/>
<dbReference type="Pfam" id="PF01903">
    <property type="entry name" value="CbiX"/>
    <property type="match status" value="1"/>
</dbReference>
<name>A0A031LMK1_9CREN</name>
<comment type="function">
    <text evidence="5">Catalyzes the insertion of Co(2+) into sirohydrochlorin as part of the anaerobic pathway to cobalamin biosynthesis.</text>
</comment>
<dbReference type="UniPathway" id="UPA00148">
    <property type="reaction ID" value="UER00223"/>
</dbReference>
<comment type="catalytic activity">
    <reaction evidence="5">
        <text>Co-sirohydrochlorin + 2 H(+) = sirohydrochlorin + Co(2+)</text>
        <dbReference type="Rhea" id="RHEA:15893"/>
        <dbReference type="ChEBI" id="CHEBI:15378"/>
        <dbReference type="ChEBI" id="CHEBI:48828"/>
        <dbReference type="ChEBI" id="CHEBI:58351"/>
        <dbReference type="ChEBI" id="CHEBI:60049"/>
        <dbReference type="EC" id="4.99.1.3"/>
    </reaction>
</comment>
<dbReference type="Gene3D" id="3.40.50.1400">
    <property type="match status" value="1"/>
</dbReference>
<dbReference type="PANTHER" id="PTHR33542">
    <property type="entry name" value="SIROHYDROCHLORIN FERROCHELATASE, CHLOROPLASTIC"/>
    <property type="match status" value="1"/>
</dbReference>
<dbReference type="RefSeq" id="WP_048100160.1">
    <property type="nucleotide sequence ID" value="NZ_JFZT01000048.1"/>
</dbReference>
<feature type="binding site" evidence="5">
    <location>
        <position position="73"/>
    </location>
    <ligand>
        <name>Co(2+)</name>
        <dbReference type="ChEBI" id="CHEBI:48828"/>
    </ligand>
</feature>
<proteinExistence type="inferred from homology"/>
<dbReference type="InterPro" id="IPR023652">
    <property type="entry name" value="SiroHydchlorin_Cochelatase"/>
</dbReference>
<protein>
    <recommendedName>
        <fullName evidence="5">Sirohydrochlorin cobaltochelatase</fullName>
        <ecNumber evidence="5">4.99.1.3</ecNumber>
    </recommendedName>
    <alternativeName>
        <fullName evidence="5">CbiXS</fullName>
    </alternativeName>
</protein>
<dbReference type="OrthoDB" id="11653at2157"/>
<keyword evidence="4 5" id="KW-0170">Cobalt</keyword>
<evidence type="ECO:0000256" key="2">
    <source>
        <dbReference type="ARBA" id="ARBA00022723"/>
    </source>
</evidence>
<feature type="binding site" evidence="5">
    <location>
        <position position="43"/>
    </location>
    <ligand>
        <name>substrate</name>
    </ligand>
</feature>
<evidence type="ECO:0000256" key="3">
    <source>
        <dbReference type="ARBA" id="ARBA00023239"/>
    </source>
</evidence>
<evidence type="ECO:0000256" key="1">
    <source>
        <dbReference type="ARBA" id="ARBA00022573"/>
    </source>
</evidence>
<dbReference type="InterPro" id="IPR050963">
    <property type="entry name" value="Sirohydro_Cobaltochel/CbiX"/>
</dbReference>
<dbReference type="SUPFAM" id="SSF53800">
    <property type="entry name" value="Chelatase"/>
    <property type="match status" value="1"/>
</dbReference>
<dbReference type="EMBL" id="JFZT01000048">
    <property type="protein sequence ID" value="EZQ03110.1"/>
    <property type="molecule type" value="Genomic_DNA"/>
</dbReference>
<keyword evidence="3 5" id="KW-0456">Lyase</keyword>
<dbReference type="GO" id="GO:0016852">
    <property type="term" value="F:sirohydrochlorin cobaltochelatase activity"/>
    <property type="evidence" value="ECO:0007669"/>
    <property type="project" value="UniProtKB-UniRule"/>
</dbReference>
<evidence type="ECO:0000313" key="6">
    <source>
        <dbReference type="EMBL" id="EZQ03110.1"/>
    </source>
</evidence>
<gene>
    <name evidence="5" type="primary">cbiX</name>
    <name evidence="6" type="ORF">CM19_09780</name>
</gene>
<comment type="similarity">
    <text evidence="5">Belongs to the CbiX family. CbiXS subfamily.</text>
</comment>
<dbReference type="GO" id="GO:0019251">
    <property type="term" value="P:anaerobic cobalamin biosynthetic process"/>
    <property type="evidence" value="ECO:0007669"/>
    <property type="project" value="UniProtKB-UniRule"/>
</dbReference>
<reference evidence="6 7" key="1">
    <citation type="submission" date="2014-03" db="EMBL/GenBank/DDBJ databases">
        <title>Draft genome sequence of the novel thermoacidophilic archaea Acidianus copahuensis ALE1 strain, isolated from Copahue volcanic area in Neuquen Argentina.</title>
        <authorList>
            <person name="Urbieta M.S."/>
            <person name="Rascovan N."/>
            <person name="Castro C."/>
            <person name="Revale S."/>
            <person name="Giaveno M.A."/>
            <person name="Vazquez M.P."/>
            <person name="Donati E.R."/>
        </authorList>
    </citation>
    <scope>NUCLEOTIDE SEQUENCE [LARGE SCALE GENOMIC DNA]</scope>
    <source>
        <strain evidence="6 7">ALE1</strain>
    </source>
</reference>
<comment type="pathway">
    <text evidence="5">Cofactor biosynthesis; adenosylcobalamin biosynthesis; cob(II)yrinate a,c-diamide from sirohydrochlorin (anaerobic route): step 1/10.</text>
</comment>
<dbReference type="EC" id="4.99.1.3" evidence="5"/>
<organism evidence="6 7">
    <name type="scientific">Candidatus Acidianus copahuensis</name>
    <dbReference type="NCBI Taxonomy" id="1160895"/>
    <lineage>
        <taxon>Archaea</taxon>
        <taxon>Thermoproteota</taxon>
        <taxon>Thermoprotei</taxon>
        <taxon>Sulfolobales</taxon>
        <taxon>Sulfolobaceae</taxon>
        <taxon>Acidianus</taxon>
    </lineage>
</organism>
<keyword evidence="2 5" id="KW-0479">Metal-binding</keyword>
<feature type="active site" description="Proton acceptor" evidence="5">
    <location>
        <position position="9"/>
    </location>
</feature>
<dbReference type="CDD" id="cd03416">
    <property type="entry name" value="CbiX_SirB_N"/>
    <property type="match status" value="1"/>
</dbReference>
<dbReference type="InterPro" id="IPR002762">
    <property type="entry name" value="CbiX-like"/>
</dbReference>
<keyword evidence="7" id="KW-1185">Reference proteome</keyword>
<dbReference type="PANTHER" id="PTHR33542:SF3">
    <property type="entry name" value="SIROHYDROCHLORIN FERROCHELATASE, CHLOROPLASTIC"/>
    <property type="match status" value="1"/>
</dbReference>
<keyword evidence="1 5" id="KW-0169">Cobalamin biosynthesis</keyword>
<comment type="caution">
    <text evidence="6">The sequence shown here is derived from an EMBL/GenBank/DDBJ whole genome shotgun (WGS) entry which is preliminary data.</text>
</comment>
<evidence type="ECO:0000313" key="7">
    <source>
        <dbReference type="Proteomes" id="UP000024332"/>
    </source>
</evidence>
<comment type="subunit">
    <text evidence="5">Homotetramer; dimer of dimers.</text>
</comment>
<dbReference type="Proteomes" id="UP000024332">
    <property type="component" value="Unassembled WGS sequence"/>
</dbReference>
<feature type="binding site" evidence="5">
    <location>
        <position position="9"/>
    </location>
    <ligand>
        <name>Co(2+)</name>
        <dbReference type="ChEBI" id="CHEBI:48828"/>
    </ligand>
</feature>
<accession>A0A031LMK1</accession>
<dbReference type="GO" id="GO:0050897">
    <property type="term" value="F:cobalt ion binding"/>
    <property type="evidence" value="ECO:0007669"/>
    <property type="project" value="UniProtKB-UniRule"/>
</dbReference>
<dbReference type="HAMAP" id="MF_00785">
    <property type="entry name" value="CbiX"/>
    <property type="match status" value="1"/>
</dbReference>